<comment type="caution">
    <text evidence="1">The sequence shown here is derived from an EMBL/GenBank/DDBJ whole genome shotgun (WGS) entry which is preliminary data.</text>
</comment>
<proteinExistence type="predicted"/>
<dbReference type="OrthoDB" id="27483at2759"/>
<evidence type="ECO:0000313" key="1">
    <source>
        <dbReference type="EMBL" id="KAF5536784.1"/>
    </source>
</evidence>
<name>A0A8H5MPL2_9HYPO</name>
<evidence type="ECO:0000313" key="2">
    <source>
        <dbReference type="Proteomes" id="UP000582016"/>
    </source>
</evidence>
<keyword evidence="2" id="KW-1185">Reference proteome</keyword>
<accession>A0A8H5MPL2</accession>
<reference evidence="1 2" key="1">
    <citation type="submission" date="2020-05" db="EMBL/GenBank/DDBJ databases">
        <title>Identification and distribution of gene clusters putatively required for synthesis of sphingolipid metabolism inhibitors in phylogenetically diverse species of the filamentous fungus Fusarium.</title>
        <authorList>
            <person name="Kim H.-S."/>
            <person name="Busman M."/>
            <person name="Brown D.W."/>
            <person name="Divon H."/>
            <person name="Uhlig S."/>
            <person name="Proctor R.H."/>
        </authorList>
    </citation>
    <scope>NUCLEOTIDE SEQUENCE [LARGE SCALE GENOMIC DNA]</scope>
    <source>
        <strain evidence="1 2">NRRL 13617</strain>
    </source>
</reference>
<dbReference type="AlphaFoldDB" id="A0A8H5MPL2"/>
<gene>
    <name evidence="1" type="ORF">FPHYL_12892</name>
</gene>
<dbReference type="Proteomes" id="UP000582016">
    <property type="component" value="Unassembled WGS sequence"/>
</dbReference>
<organism evidence="1 2">
    <name type="scientific">Fusarium phyllophilum</name>
    <dbReference type="NCBI Taxonomy" id="47803"/>
    <lineage>
        <taxon>Eukaryota</taxon>
        <taxon>Fungi</taxon>
        <taxon>Dikarya</taxon>
        <taxon>Ascomycota</taxon>
        <taxon>Pezizomycotina</taxon>
        <taxon>Sordariomycetes</taxon>
        <taxon>Hypocreomycetidae</taxon>
        <taxon>Hypocreales</taxon>
        <taxon>Nectriaceae</taxon>
        <taxon>Fusarium</taxon>
        <taxon>Fusarium fujikuroi species complex</taxon>
    </lineage>
</organism>
<protein>
    <submittedName>
        <fullName evidence="1">2og-fe oxygenase superfamily</fullName>
    </submittedName>
</protein>
<dbReference type="EMBL" id="JAAOAQ010000703">
    <property type="protein sequence ID" value="KAF5536784.1"/>
    <property type="molecule type" value="Genomic_DNA"/>
</dbReference>
<sequence>MGYQDLLKNRDDPYSRQLATAFIENALCISMQSPLDGGVPGLISKCALELENTRIFLECLRKNFRSYGKGIGRGLVDHLRKHFDGKEQAINWNFWFQELIRDTISADDLCSFCAVFKSSATHPLLFESFQVCADPICEEKIQSQASWKKENALFVLNTLKERSEDEE</sequence>